<dbReference type="Proteomes" id="UP000653002">
    <property type="component" value="Unassembled WGS sequence"/>
</dbReference>
<comment type="caution">
    <text evidence="1">The sequence shown here is derived from an EMBL/GenBank/DDBJ whole genome shotgun (WGS) entry which is preliminary data.</text>
</comment>
<sequence length="76" mass="8032">MEVAYLSEKKLHFPSGTLEAYNAKLTGTITAAAGSAFGPWTISDGSIYRVENVFGSSAGMYFGTGGLSVSDRFQVD</sequence>
<feature type="non-terminal residue" evidence="1">
    <location>
        <position position="76"/>
    </location>
</feature>
<reference evidence="1" key="1">
    <citation type="submission" date="2020-01" db="EMBL/GenBank/DDBJ databases">
        <authorList>
            <person name="Richard D."/>
        </authorList>
    </citation>
    <scope>NUCLEOTIDE SEQUENCE</scope>
    <source>
        <strain evidence="1">JP541</strain>
    </source>
</reference>
<evidence type="ECO:0000313" key="2">
    <source>
        <dbReference type="Proteomes" id="UP000653002"/>
    </source>
</evidence>
<name>A0A8I0LAY5_XANCI</name>
<dbReference type="EMBL" id="JAABFR010002351">
    <property type="protein sequence ID" value="MBD4339792.1"/>
    <property type="molecule type" value="Genomic_DNA"/>
</dbReference>
<protein>
    <submittedName>
        <fullName evidence="1">Uncharacterized protein</fullName>
    </submittedName>
</protein>
<accession>A0A8I0LAY5</accession>
<organism evidence="1 2">
    <name type="scientific">Xanthomonas citri pv. citri</name>
    <dbReference type="NCBI Taxonomy" id="611301"/>
    <lineage>
        <taxon>Bacteria</taxon>
        <taxon>Pseudomonadati</taxon>
        <taxon>Pseudomonadota</taxon>
        <taxon>Gammaproteobacteria</taxon>
        <taxon>Lysobacterales</taxon>
        <taxon>Lysobacteraceae</taxon>
        <taxon>Xanthomonas</taxon>
    </lineage>
</organism>
<gene>
    <name evidence="1" type="ORF">GUH15_27830</name>
</gene>
<proteinExistence type="predicted"/>
<evidence type="ECO:0000313" key="1">
    <source>
        <dbReference type="EMBL" id="MBD4339792.1"/>
    </source>
</evidence>
<dbReference type="AlphaFoldDB" id="A0A8I0LAY5"/>